<keyword evidence="3" id="KW-1185">Reference proteome</keyword>
<evidence type="ECO:0000313" key="3">
    <source>
        <dbReference type="Proteomes" id="UP000440224"/>
    </source>
</evidence>
<feature type="domain" description="Arrestin C-terminal-like" evidence="1">
    <location>
        <begin position="18"/>
        <end position="134"/>
    </location>
</feature>
<dbReference type="Proteomes" id="UP000440224">
    <property type="component" value="Unassembled WGS sequence"/>
</dbReference>
<dbReference type="SUPFAM" id="SSF81296">
    <property type="entry name" value="E set domains"/>
    <property type="match status" value="1"/>
</dbReference>
<accession>A0A6N7Q068</accession>
<dbReference type="InterPro" id="IPR014756">
    <property type="entry name" value="Ig_E-set"/>
</dbReference>
<comment type="caution">
    <text evidence="2">The sequence shown here is derived from an EMBL/GenBank/DDBJ whole genome shotgun (WGS) entry which is preliminary data.</text>
</comment>
<dbReference type="GO" id="GO:0005737">
    <property type="term" value="C:cytoplasm"/>
    <property type="evidence" value="ECO:0007669"/>
    <property type="project" value="TreeGrafter"/>
</dbReference>
<name>A0A6N7Q068_9BACT</name>
<dbReference type="PANTHER" id="PTHR11188:SF17">
    <property type="entry name" value="FI21816P1"/>
    <property type="match status" value="1"/>
</dbReference>
<dbReference type="EMBL" id="WJIE01000010">
    <property type="protein sequence ID" value="MRG96130.1"/>
    <property type="molecule type" value="Genomic_DNA"/>
</dbReference>
<dbReference type="OrthoDB" id="5497486at2"/>
<evidence type="ECO:0000259" key="1">
    <source>
        <dbReference type="Pfam" id="PF02752"/>
    </source>
</evidence>
<dbReference type="InterPro" id="IPR050357">
    <property type="entry name" value="Arrestin_domain-protein"/>
</dbReference>
<dbReference type="InterPro" id="IPR011022">
    <property type="entry name" value="Arrestin_C-like"/>
</dbReference>
<dbReference type="Gene3D" id="2.60.40.640">
    <property type="match status" value="1"/>
</dbReference>
<dbReference type="RefSeq" id="WP_153822931.1">
    <property type="nucleotide sequence ID" value="NZ_WJIE01000010.1"/>
</dbReference>
<evidence type="ECO:0000313" key="2">
    <source>
        <dbReference type="EMBL" id="MRG96130.1"/>
    </source>
</evidence>
<reference evidence="2 3" key="1">
    <citation type="submission" date="2019-10" db="EMBL/GenBank/DDBJ databases">
        <title>A soil myxobacterium in the family Polyangiaceae.</title>
        <authorList>
            <person name="Li Y."/>
            <person name="Wang J."/>
        </authorList>
    </citation>
    <scope>NUCLEOTIDE SEQUENCE [LARGE SCALE GENOMIC DNA]</scope>
    <source>
        <strain evidence="2 3">DSM 14734</strain>
    </source>
</reference>
<dbReference type="InterPro" id="IPR014752">
    <property type="entry name" value="Arrestin-like_C"/>
</dbReference>
<protein>
    <recommendedName>
        <fullName evidence="1">Arrestin C-terminal-like domain-containing protein</fullName>
    </recommendedName>
</protein>
<dbReference type="GO" id="GO:0015031">
    <property type="term" value="P:protein transport"/>
    <property type="evidence" value="ECO:0007669"/>
    <property type="project" value="TreeGrafter"/>
</dbReference>
<proteinExistence type="predicted"/>
<dbReference type="AlphaFoldDB" id="A0A6N7Q068"/>
<organism evidence="2 3">
    <name type="scientific">Polyangium spumosum</name>
    <dbReference type="NCBI Taxonomy" id="889282"/>
    <lineage>
        <taxon>Bacteria</taxon>
        <taxon>Pseudomonadati</taxon>
        <taxon>Myxococcota</taxon>
        <taxon>Polyangia</taxon>
        <taxon>Polyangiales</taxon>
        <taxon>Polyangiaceae</taxon>
        <taxon>Polyangium</taxon>
    </lineage>
</organism>
<gene>
    <name evidence="2" type="ORF">GF068_30040</name>
</gene>
<dbReference type="PANTHER" id="PTHR11188">
    <property type="entry name" value="ARRESTIN DOMAIN CONTAINING PROTEIN"/>
    <property type="match status" value="1"/>
</dbReference>
<dbReference type="Pfam" id="PF02752">
    <property type="entry name" value="Arrestin_C"/>
    <property type="match status" value="1"/>
</dbReference>
<sequence>MRSRPDVTTYLEPAEPSPGDRVRVHVRLTSRTETPFDAIDVELVGRESRYKRTASTGKTTSRKYHRREILRLGRRFPAGVLHPGTWEQAIDFQLPPDLPPTFRSVYSSIEYEISVHVHIPWWPDRHEVYVLPIRVPAAPAAPPQPRVFTSLAGEHRGEDPVIELSLEDQRLPLGGVLAGAVALTGLGSRKLRRVELATSCVETAIVSSTAGPAEIERRTYKLCEGTPEEGASLPFRIAIPKDLAPTFLSPFISVDHAIEVVAVVAFGRDLSLRVPVRVERQRGERPSAEGRLPLVGKQRHLSVWRAGEGAARAAGYTVVEFDPEQARLTLDVHGVRVEVTEEHREGLGPCTVAELSYPPLGLDLRLAERRWTDLGAKLPGLDKRLAKRFTVKAREAVQAQCLLGGDVRDAIEVFDEAALDDEHAVVVQKGGVYQVSGLERFLARSAMLAYRLARAFTTLPPPAALATSLPAYRRFAEERDARLRIGDLALEGFSRAGFHLSLDHRWELDRPAESRLWTPRPERDLPASWSETITKATGREPLLEEDRLGIRLPLVQDPEEMLGVAEAFAGAVAALAGATRLGPYR</sequence>